<dbReference type="HOGENOM" id="CLU_2004235_0_0_1"/>
<protein>
    <submittedName>
        <fullName evidence="1">Uncharacterized protein</fullName>
    </submittedName>
</protein>
<sequence length="124" mass="13971">MSHILIPPSWRPATHQITATLVTPFSYPWIIFAGMDSIMDSGMIVCEEAMAKMKRNDGVSDGSKTLNEITLDGAKGMYTRRVLLVFGARVPLASPTLHKRRIEWALASPYPLSRRRSLKQYCFT</sequence>
<evidence type="ECO:0000313" key="1">
    <source>
        <dbReference type="EMBL" id="KIJ59370.1"/>
    </source>
</evidence>
<dbReference type="AlphaFoldDB" id="A0A0C9VNW8"/>
<gene>
    <name evidence="1" type="ORF">HYDPIDRAFT_33234</name>
</gene>
<evidence type="ECO:0000313" key="2">
    <source>
        <dbReference type="Proteomes" id="UP000053820"/>
    </source>
</evidence>
<accession>A0A0C9VNW8</accession>
<dbReference type="EMBL" id="KN839889">
    <property type="protein sequence ID" value="KIJ59370.1"/>
    <property type="molecule type" value="Genomic_DNA"/>
</dbReference>
<keyword evidence="2" id="KW-1185">Reference proteome</keyword>
<dbReference type="Proteomes" id="UP000053820">
    <property type="component" value="Unassembled WGS sequence"/>
</dbReference>
<organism evidence="1 2">
    <name type="scientific">Hydnomerulius pinastri MD-312</name>
    <dbReference type="NCBI Taxonomy" id="994086"/>
    <lineage>
        <taxon>Eukaryota</taxon>
        <taxon>Fungi</taxon>
        <taxon>Dikarya</taxon>
        <taxon>Basidiomycota</taxon>
        <taxon>Agaricomycotina</taxon>
        <taxon>Agaricomycetes</taxon>
        <taxon>Agaricomycetidae</taxon>
        <taxon>Boletales</taxon>
        <taxon>Boletales incertae sedis</taxon>
        <taxon>Leucogyrophana</taxon>
    </lineage>
</organism>
<name>A0A0C9VNW8_9AGAM</name>
<proteinExistence type="predicted"/>
<reference evidence="1 2" key="1">
    <citation type="submission" date="2014-04" db="EMBL/GenBank/DDBJ databases">
        <title>Evolutionary Origins and Diversification of the Mycorrhizal Mutualists.</title>
        <authorList>
            <consortium name="DOE Joint Genome Institute"/>
            <consortium name="Mycorrhizal Genomics Consortium"/>
            <person name="Kohler A."/>
            <person name="Kuo A."/>
            <person name="Nagy L.G."/>
            <person name="Floudas D."/>
            <person name="Copeland A."/>
            <person name="Barry K.W."/>
            <person name="Cichocki N."/>
            <person name="Veneault-Fourrey C."/>
            <person name="LaButti K."/>
            <person name="Lindquist E.A."/>
            <person name="Lipzen A."/>
            <person name="Lundell T."/>
            <person name="Morin E."/>
            <person name="Murat C."/>
            <person name="Riley R."/>
            <person name="Ohm R."/>
            <person name="Sun H."/>
            <person name="Tunlid A."/>
            <person name="Henrissat B."/>
            <person name="Grigoriev I.V."/>
            <person name="Hibbett D.S."/>
            <person name="Martin F."/>
        </authorList>
    </citation>
    <scope>NUCLEOTIDE SEQUENCE [LARGE SCALE GENOMIC DNA]</scope>
    <source>
        <strain evidence="1 2">MD-312</strain>
    </source>
</reference>